<name>A0A9P4M9Y3_9PEZI</name>
<feature type="domain" description="USP" evidence="2">
    <location>
        <begin position="265"/>
        <end position="610"/>
    </location>
</feature>
<dbReference type="Pfam" id="PF00443">
    <property type="entry name" value="UCH"/>
    <property type="match status" value="1"/>
</dbReference>
<feature type="compositionally biased region" description="Polar residues" evidence="1">
    <location>
        <begin position="80"/>
        <end position="90"/>
    </location>
</feature>
<keyword evidence="4" id="KW-1185">Reference proteome</keyword>
<feature type="region of interest" description="Disordered" evidence="1">
    <location>
        <begin position="247"/>
        <end position="266"/>
    </location>
</feature>
<feature type="region of interest" description="Disordered" evidence="1">
    <location>
        <begin position="481"/>
        <end position="502"/>
    </location>
</feature>
<feature type="compositionally biased region" description="Basic and acidic residues" evidence="1">
    <location>
        <begin position="1"/>
        <end position="21"/>
    </location>
</feature>
<dbReference type="SUPFAM" id="SSF54001">
    <property type="entry name" value="Cysteine proteinases"/>
    <property type="match status" value="1"/>
</dbReference>
<feature type="region of interest" description="Disordered" evidence="1">
    <location>
        <begin position="1"/>
        <end position="113"/>
    </location>
</feature>
<reference evidence="3" key="1">
    <citation type="journal article" date="2020" name="Stud. Mycol.">
        <title>101 Dothideomycetes genomes: a test case for predicting lifestyles and emergence of pathogens.</title>
        <authorList>
            <person name="Haridas S."/>
            <person name="Albert R."/>
            <person name="Binder M."/>
            <person name="Bloem J."/>
            <person name="Labutti K."/>
            <person name="Salamov A."/>
            <person name="Andreopoulos B."/>
            <person name="Baker S."/>
            <person name="Barry K."/>
            <person name="Bills G."/>
            <person name="Bluhm B."/>
            <person name="Cannon C."/>
            <person name="Castanera R."/>
            <person name="Culley D."/>
            <person name="Daum C."/>
            <person name="Ezra D."/>
            <person name="Gonzalez J."/>
            <person name="Henrissat B."/>
            <person name="Kuo A."/>
            <person name="Liang C."/>
            <person name="Lipzen A."/>
            <person name="Lutzoni F."/>
            <person name="Magnuson J."/>
            <person name="Mondo S."/>
            <person name="Nolan M."/>
            <person name="Ohm R."/>
            <person name="Pangilinan J."/>
            <person name="Park H.-J."/>
            <person name="Ramirez L."/>
            <person name="Alfaro M."/>
            <person name="Sun H."/>
            <person name="Tritt A."/>
            <person name="Yoshinaga Y."/>
            <person name="Zwiers L.-H."/>
            <person name="Turgeon B."/>
            <person name="Goodwin S."/>
            <person name="Spatafora J."/>
            <person name="Crous P."/>
            <person name="Grigoriev I."/>
        </authorList>
    </citation>
    <scope>NUCLEOTIDE SEQUENCE</scope>
    <source>
        <strain evidence="3">CBS 133067</strain>
    </source>
</reference>
<dbReference type="AlphaFoldDB" id="A0A9P4M9Y3"/>
<comment type="caution">
    <text evidence="3">The sequence shown here is derived from an EMBL/GenBank/DDBJ whole genome shotgun (WGS) entry which is preliminary data.</text>
</comment>
<dbReference type="EMBL" id="ML978122">
    <property type="protein sequence ID" value="KAF2103151.1"/>
    <property type="molecule type" value="Genomic_DNA"/>
</dbReference>
<proteinExistence type="predicted"/>
<feature type="compositionally biased region" description="Basic residues" evidence="1">
    <location>
        <begin position="65"/>
        <end position="74"/>
    </location>
</feature>
<dbReference type="PROSITE" id="PS50235">
    <property type="entry name" value="USP_3"/>
    <property type="match status" value="1"/>
</dbReference>
<evidence type="ECO:0000313" key="3">
    <source>
        <dbReference type="EMBL" id="KAF2103151.1"/>
    </source>
</evidence>
<accession>A0A9P4M9Y3</accession>
<dbReference type="Gene3D" id="3.90.70.10">
    <property type="entry name" value="Cysteine proteinases"/>
    <property type="match status" value="1"/>
</dbReference>
<organism evidence="3 4">
    <name type="scientific">Rhizodiscina lignyota</name>
    <dbReference type="NCBI Taxonomy" id="1504668"/>
    <lineage>
        <taxon>Eukaryota</taxon>
        <taxon>Fungi</taxon>
        <taxon>Dikarya</taxon>
        <taxon>Ascomycota</taxon>
        <taxon>Pezizomycotina</taxon>
        <taxon>Dothideomycetes</taxon>
        <taxon>Pleosporomycetidae</taxon>
        <taxon>Aulographales</taxon>
        <taxon>Rhizodiscinaceae</taxon>
        <taxon>Rhizodiscina</taxon>
    </lineage>
</organism>
<evidence type="ECO:0000259" key="2">
    <source>
        <dbReference type="PROSITE" id="PS50235"/>
    </source>
</evidence>
<feature type="compositionally biased region" description="Basic and acidic residues" evidence="1">
    <location>
        <begin position="488"/>
        <end position="502"/>
    </location>
</feature>
<evidence type="ECO:0000313" key="4">
    <source>
        <dbReference type="Proteomes" id="UP000799772"/>
    </source>
</evidence>
<dbReference type="GO" id="GO:0004843">
    <property type="term" value="F:cysteine-type deubiquitinase activity"/>
    <property type="evidence" value="ECO:0007669"/>
    <property type="project" value="InterPro"/>
</dbReference>
<sequence>MPSRQLKEPSNKRKLASENTDKVSGQQSARQTDKKSKAPSPASKEDKPKRKRDIDDIDQDTDKRIARHTTKKSKIYAASAQVSSKESTPKSTRRTRPAKQPKPYVPRTTLPPFTPEAYASIAASKAWVQALKNKIPASALKSAGKYSRANTTPAPPTLSNEKKRKVDDMSADKHTTGPPVKKHKSQAGGGEVSSGRTTPDQKAGDVRKRTQGPADGSSPPNGSPASTHTSTGSDHLLSDQVRSKLLKPESDENAVSTAADQKPVKPLQNAGGASYINSAIQALAATLNVKELSQAVDMDMPLRFEGISEEDLLTTQGRRLYAQKYVRAHQSEQCPAAEAVALLAKLASSSSKEELVSSFPLQHSYEDAERDKADHRSPEKFLEYLLENIHYRQTTKDELLELTGLVEEKKTGDPGYLMSELKYRLYPRCICSDCGADNQQQGGVETGWILKINAPNSGNATDLTKSVDNYMREKTSVTDSKNCKKCNKKNEKKGERRNKDSKSPDFNFYPSFGVLPNNLILSLKHEKVVTGATFLSKPLDLGMWSPTEADNALYEVKAAVLCSEDDGHHVCYAKKGESWWECDDALLQKIKEDDLRRIRGRDCLLFLQRKDA</sequence>
<gene>
    <name evidence="3" type="ORF">NA57DRAFT_52681</name>
</gene>
<evidence type="ECO:0000256" key="1">
    <source>
        <dbReference type="SAM" id="MobiDB-lite"/>
    </source>
</evidence>
<dbReference type="InterPro" id="IPR028889">
    <property type="entry name" value="USP"/>
</dbReference>
<feature type="region of interest" description="Disordered" evidence="1">
    <location>
        <begin position="139"/>
        <end position="236"/>
    </location>
</feature>
<dbReference type="InterPro" id="IPR038765">
    <property type="entry name" value="Papain-like_cys_pep_sf"/>
</dbReference>
<dbReference type="InterPro" id="IPR001394">
    <property type="entry name" value="Peptidase_C19_UCH"/>
</dbReference>
<feature type="compositionally biased region" description="Basic and acidic residues" evidence="1">
    <location>
        <begin position="43"/>
        <end position="64"/>
    </location>
</feature>
<protein>
    <recommendedName>
        <fullName evidence="2">USP domain-containing protein</fullName>
    </recommendedName>
</protein>
<dbReference type="CDD" id="cd02257">
    <property type="entry name" value="Peptidase_C19"/>
    <property type="match status" value="1"/>
</dbReference>
<dbReference type="GO" id="GO:0016579">
    <property type="term" value="P:protein deubiquitination"/>
    <property type="evidence" value="ECO:0007669"/>
    <property type="project" value="InterPro"/>
</dbReference>
<feature type="compositionally biased region" description="Basic and acidic residues" evidence="1">
    <location>
        <begin position="160"/>
        <end position="175"/>
    </location>
</feature>
<dbReference type="Proteomes" id="UP000799772">
    <property type="component" value="Unassembled WGS sequence"/>
</dbReference>
<feature type="compositionally biased region" description="Polar residues" evidence="1">
    <location>
        <begin position="218"/>
        <end position="233"/>
    </location>
</feature>